<dbReference type="Gene3D" id="3.20.20.20">
    <property type="entry name" value="Dihydropteroate synthase-like"/>
    <property type="match status" value="1"/>
</dbReference>
<dbReference type="FunFam" id="3.40.50.280:FF:000004">
    <property type="entry name" value="Methionine synthase"/>
    <property type="match status" value="1"/>
</dbReference>
<keyword evidence="12 20" id="KW-0949">S-adenosyl-L-methionine</keyword>
<feature type="binding site" evidence="22">
    <location>
        <begin position="1168"/>
        <end position="1169"/>
    </location>
    <ligand>
        <name>S-adenosyl-L-methionine</name>
        <dbReference type="ChEBI" id="CHEBI:59789"/>
    </ligand>
</feature>
<evidence type="ECO:0000313" key="29">
    <source>
        <dbReference type="EMBL" id="QDY75996.1"/>
    </source>
</evidence>
<dbReference type="CDD" id="cd00740">
    <property type="entry name" value="MeTr"/>
    <property type="match status" value="1"/>
</dbReference>
<keyword evidence="17 20" id="KW-0170">Cobalt</keyword>
<evidence type="ECO:0000256" key="10">
    <source>
        <dbReference type="ARBA" id="ARBA00022628"/>
    </source>
</evidence>
<dbReference type="GO" id="GO:0050667">
    <property type="term" value="P:homocysteine metabolic process"/>
    <property type="evidence" value="ECO:0007669"/>
    <property type="project" value="TreeGrafter"/>
</dbReference>
<evidence type="ECO:0000259" key="24">
    <source>
        <dbReference type="PROSITE" id="PS50970"/>
    </source>
</evidence>
<dbReference type="AlphaFoldDB" id="A0A5B8J466"/>
<reference evidence="29 30" key="1">
    <citation type="submission" date="2019-07" db="EMBL/GenBank/DDBJ databases">
        <authorList>
            <person name="Zhu P."/>
        </authorList>
    </citation>
    <scope>NUCLEOTIDE SEQUENCE [LARGE SCALE GENOMIC DNA]</scope>
    <source>
        <strain evidence="29 30">SSL-25</strain>
    </source>
</reference>
<dbReference type="PANTHER" id="PTHR45833">
    <property type="entry name" value="METHIONINE SYNTHASE"/>
    <property type="match status" value="1"/>
</dbReference>
<dbReference type="InterPro" id="IPR000489">
    <property type="entry name" value="Pterin-binding_dom"/>
</dbReference>
<dbReference type="InterPro" id="IPR003759">
    <property type="entry name" value="Cbl-bd_cap"/>
</dbReference>
<feature type="binding site" evidence="21 23">
    <location>
        <position position="306"/>
    </location>
    <ligand>
        <name>Zn(2+)</name>
        <dbReference type="ChEBI" id="CHEBI:29105"/>
    </ligand>
</feature>
<dbReference type="NCBIfam" id="TIGR02082">
    <property type="entry name" value="metH"/>
    <property type="match status" value="1"/>
</dbReference>
<proteinExistence type="inferred from homology"/>
<dbReference type="InterPro" id="IPR036589">
    <property type="entry name" value="HCY_dom_sf"/>
</dbReference>
<dbReference type="FunFam" id="1.10.1240.10:FF:000002">
    <property type="entry name" value="Methionine synthase"/>
    <property type="match status" value="1"/>
</dbReference>
<evidence type="ECO:0000256" key="9">
    <source>
        <dbReference type="ARBA" id="ARBA00022605"/>
    </source>
</evidence>
<dbReference type="GO" id="GO:0031419">
    <property type="term" value="F:cobalamin binding"/>
    <property type="evidence" value="ECO:0007669"/>
    <property type="project" value="UniProtKB-UniRule"/>
</dbReference>
<dbReference type="Gene3D" id="3.20.20.330">
    <property type="entry name" value="Homocysteine-binding-like domain"/>
    <property type="match status" value="1"/>
</dbReference>
<dbReference type="SUPFAM" id="SSF56507">
    <property type="entry name" value="Methionine synthase activation domain-like"/>
    <property type="match status" value="1"/>
</dbReference>
<dbReference type="InterPro" id="IPR050554">
    <property type="entry name" value="Met_Synthase/Corrinoid"/>
</dbReference>
<dbReference type="PROSITE" id="PS50972">
    <property type="entry name" value="PTERIN_BINDING"/>
    <property type="match status" value="1"/>
</dbReference>
<feature type="binding site" evidence="22">
    <location>
        <begin position="747"/>
        <end position="751"/>
    </location>
    <ligand>
        <name>methylcob(III)alamin</name>
        <dbReference type="ChEBI" id="CHEBI:28115"/>
    </ligand>
</feature>
<dbReference type="CDD" id="cd02069">
    <property type="entry name" value="methionine_synthase_B12_BD"/>
    <property type="match status" value="1"/>
</dbReference>
<dbReference type="PANTHER" id="PTHR45833:SF1">
    <property type="entry name" value="METHIONINE SYNTHASE"/>
    <property type="match status" value="1"/>
</dbReference>
<keyword evidence="14" id="KW-0677">Repeat</keyword>
<dbReference type="Gene3D" id="3.10.196.10">
    <property type="entry name" value="Vitamin B12-dependent methionine synthase, activation domain"/>
    <property type="match status" value="2"/>
</dbReference>
<dbReference type="PROSITE" id="PS51332">
    <property type="entry name" value="B12_BINDING"/>
    <property type="match status" value="1"/>
</dbReference>
<dbReference type="Proteomes" id="UP000320580">
    <property type="component" value="Chromosome"/>
</dbReference>
<feature type="domain" description="AdoMet activation" evidence="26">
    <location>
        <begin position="886"/>
        <end position="1172"/>
    </location>
</feature>
<dbReference type="Pfam" id="PF02310">
    <property type="entry name" value="B12-binding"/>
    <property type="match status" value="1"/>
</dbReference>
<comment type="function">
    <text evidence="18 20">Catalyzes the transfer of a methyl group from methyl-cobalamin to homocysteine, yielding enzyme-bound cob(I)alamin and methionine. Subsequently, remethylates the cofactor using methyltetrahydrofolate.</text>
</comment>
<comment type="cofactor">
    <cofactor evidence="3 20 21">
        <name>methylcob(III)alamin</name>
        <dbReference type="ChEBI" id="CHEBI:28115"/>
    </cofactor>
</comment>
<name>A0A5B8J466_9ACTN</name>
<keyword evidence="13 20" id="KW-0479">Metal-binding</keyword>
<evidence type="ECO:0000256" key="16">
    <source>
        <dbReference type="ARBA" id="ARBA00023167"/>
    </source>
</evidence>
<dbReference type="Pfam" id="PF02574">
    <property type="entry name" value="S-methyl_trans"/>
    <property type="match status" value="1"/>
</dbReference>
<sequence>MASSPTPSVPSADSRARIAGLREALATRVVVADGAMGTMLQAQDPTLEDFQDLEGCNEVLNATRPDIVRSVHEAYFDAGVDCVETNTFGANHSALGEYEIADRIHELSEAGARIAREVADAYTAAGGGQRWVLGSIGPGTKLPTLGHAPYATLRDGFQANAEGLIAGGADALLVETTQDLLQTKAAILGSRRAMEATGIELPLLCSMAFETTGTMLLGSEIGAALTALEPLGIDMIGLNCSTGPAEMSEHLRYLARHSRIPLLCMPNAGLPVLGKDGAYFPLDAEGLADAQETFVQEYALSLIGGCCGTTPEHLRQVVERVRGVVPPERVARPEPGAASLYQTVPFRQDTSYMAIGERTNANGSKKFREAMLDGRWDDCVEMARDQIREGAHMLDLCVDYVGRDGVADMEELAGRFATASTLPLVLDSTEVDVIRAGLEKLGGRAVINSVNYEDGDGPDSRFAQVTRLAQEHGAALIALTIDEEGQARTVEHKVAIAERLITDLTGNWGIHESDILIDTLTFTICTGQEESRRDGIHTIEAIRELKRLHPDVQTTLGLSNISFGLNPAARILLNSVFLDECVKAGLDSAIVHASKILPIARFDEEQVTTALDLIYDRRAEGYDPLQRLMELFEGVDTKSLKAGKTEELLALPLEERLQRRIVDGEKKGLEADLDEALAERPALAIVNDTLLEGMKVVGELFGSGQMQLPFVLQSAEVMKNAVAYLEPHMEKSDAEGKGTIVLATVRGDVHDIGKNLVDIILSNNGYNVVNLGIKQPVSAILDAAEEHRADVIGMSGLLVKSTVIMKENLEEMNQRKIAADYPVILGGAALTRAYVEQDLHELYEGEVRYARDAFEGLRLMDALIGVKRGVPGAALPELKQRRVRAAVTAVEERPEEGAARSDVSVDNPVPEPPFWGTRVIKGIQLKEYASWLDEGALFKGQWGLKQNRTGDGPSYEELVESEGRPRLRGLLDQLHTRNLLEAAVVYGYFPCVSKGDDLIVLNEDGSERTRFSFPRQRRGRRLCLADFFRPEESGERDVVGFQVVTVGSRIGEATAELFAGDAYRDYLELHGLSVQLAEALAEYWHARVRAELGFGAEDPEAVEDMFALKYRGARFSLGYGACPDLEDRAKIAEMLQPERIGVRLSEEFQLHPEQSTDAIVIHHPEAKYFNAR</sequence>
<keyword evidence="11 20" id="KW-0808">Transferase</keyword>
<evidence type="ECO:0000256" key="8">
    <source>
        <dbReference type="ARBA" id="ARBA00022603"/>
    </source>
</evidence>
<keyword evidence="9 20" id="KW-0028">Amino-acid biosynthesis</keyword>
<evidence type="ECO:0000259" key="26">
    <source>
        <dbReference type="PROSITE" id="PS50974"/>
    </source>
</evidence>
<evidence type="ECO:0000256" key="15">
    <source>
        <dbReference type="ARBA" id="ARBA00022833"/>
    </source>
</evidence>
<evidence type="ECO:0000256" key="17">
    <source>
        <dbReference type="ARBA" id="ARBA00023285"/>
    </source>
</evidence>
<evidence type="ECO:0000256" key="19">
    <source>
        <dbReference type="NCBIfam" id="TIGR02082"/>
    </source>
</evidence>
<dbReference type="InterPro" id="IPR006158">
    <property type="entry name" value="Cobalamin-bd"/>
</dbReference>
<dbReference type="SUPFAM" id="SSF51717">
    <property type="entry name" value="Dihydropteroate synthetase-like"/>
    <property type="match status" value="1"/>
</dbReference>
<keyword evidence="16 20" id="KW-0486">Methionine biosynthesis</keyword>
<dbReference type="EMBL" id="CP042266">
    <property type="protein sequence ID" value="QDY75996.1"/>
    <property type="molecule type" value="Genomic_DNA"/>
</dbReference>
<dbReference type="PROSITE" id="PS51337">
    <property type="entry name" value="B12_BINDING_NTER"/>
    <property type="match status" value="1"/>
</dbReference>
<evidence type="ECO:0000256" key="12">
    <source>
        <dbReference type="ARBA" id="ARBA00022691"/>
    </source>
</evidence>
<organism evidence="29 30">
    <name type="scientific">Streptomyces qinzhouensis</name>
    <dbReference type="NCBI Taxonomy" id="2599401"/>
    <lineage>
        <taxon>Bacteria</taxon>
        <taxon>Bacillati</taxon>
        <taxon>Actinomycetota</taxon>
        <taxon>Actinomycetes</taxon>
        <taxon>Kitasatosporales</taxon>
        <taxon>Streptomycetaceae</taxon>
        <taxon>Streptomyces</taxon>
    </lineage>
</organism>
<dbReference type="InterPro" id="IPR033706">
    <property type="entry name" value="Met_synthase_B12-bd"/>
</dbReference>
<evidence type="ECO:0000256" key="1">
    <source>
        <dbReference type="ARBA" id="ARBA00001700"/>
    </source>
</evidence>
<feature type="binding site" evidence="22">
    <location>
        <position position="933"/>
    </location>
    <ligand>
        <name>S-adenosyl-L-methionine</name>
        <dbReference type="ChEBI" id="CHEBI:59789"/>
    </ligand>
</feature>
<dbReference type="SUPFAM" id="SSF52242">
    <property type="entry name" value="Cobalamin (vitamin B12)-binding domain"/>
    <property type="match status" value="1"/>
</dbReference>
<dbReference type="PROSITE" id="PS50974">
    <property type="entry name" value="ADOMET_ACTIVATION"/>
    <property type="match status" value="1"/>
</dbReference>
<evidence type="ECO:0000256" key="14">
    <source>
        <dbReference type="ARBA" id="ARBA00022737"/>
    </source>
</evidence>
<dbReference type="Pfam" id="PF00809">
    <property type="entry name" value="Pterin_bind"/>
    <property type="match status" value="1"/>
</dbReference>
<feature type="binding site" evidence="22">
    <location>
        <position position="1114"/>
    </location>
    <ligand>
        <name>S-adenosyl-L-methionine</name>
        <dbReference type="ChEBI" id="CHEBI:59789"/>
    </ligand>
</feature>
<keyword evidence="8 20" id="KW-0489">Methyltransferase</keyword>
<feature type="binding site" evidence="21 23">
    <location>
        <position position="307"/>
    </location>
    <ligand>
        <name>Zn(2+)</name>
        <dbReference type="ChEBI" id="CHEBI:29105"/>
    </ligand>
</feature>
<dbReference type="InterPro" id="IPR003726">
    <property type="entry name" value="HCY_dom"/>
</dbReference>
<dbReference type="FunFam" id="3.20.20.20:FF:000007">
    <property type="entry name" value="Methionine synthase"/>
    <property type="match status" value="1"/>
</dbReference>
<dbReference type="SUPFAM" id="SSF82282">
    <property type="entry name" value="Homocysteine S-methyltransferase"/>
    <property type="match status" value="1"/>
</dbReference>
<feature type="domain" description="B12-binding" evidence="27">
    <location>
        <begin position="737"/>
        <end position="874"/>
    </location>
</feature>
<feature type="binding site" evidence="21 23">
    <location>
        <position position="240"/>
    </location>
    <ligand>
        <name>Zn(2+)</name>
        <dbReference type="ChEBI" id="CHEBI:29105"/>
    </ligand>
</feature>
<evidence type="ECO:0000256" key="20">
    <source>
        <dbReference type="PIRNR" id="PIRNR000381"/>
    </source>
</evidence>
<keyword evidence="15 20" id="KW-0862">Zinc</keyword>
<comment type="cofactor">
    <cofactor evidence="2 20 23">
        <name>Zn(2+)</name>
        <dbReference type="ChEBI" id="CHEBI:29105"/>
    </cofactor>
</comment>
<dbReference type="GO" id="GO:0008270">
    <property type="term" value="F:zinc ion binding"/>
    <property type="evidence" value="ECO:0007669"/>
    <property type="project" value="UniProtKB-UniRule"/>
</dbReference>
<feature type="binding site" description="axial binding residue" evidence="21">
    <location>
        <position position="750"/>
    </location>
    <ligand>
        <name>methylcob(III)alamin</name>
        <dbReference type="ChEBI" id="CHEBI:28115"/>
    </ligand>
    <ligandPart>
        <name>Co</name>
        <dbReference type="ChEBI" id="CHEBI:27638"/>
    </ligandPart>
</feature>
<evidence type="ECO:0000313" key="30">
    <source>
        <dbReference type="Proteomes" id="UP000320580"/>
    </source>
</evidence>
<dbReference type="PIRSF" id="PIRSF000381">
    <property type="entry name" value="MetH"/>
    <property type="match status" value="1"/>
</dbReference>
<dbReference type="InterPro" id="IPR037010">
    <property type="entry name" value="VitB12-dep_Met_synth_activ_sf"/>
</dbReference>
<dbReference type="RefSeq" id="WP_146479296.1">
    <property type="nucleotide sequence ID" value="NZ_CP042266.1"/>
</dbReference>
<dbReference type="GO" id="GO:0005829">
    <property type="term" value="C:cytosol"/>
    <property type="evidence" value="ECO:0007669"/>
    <property type="project" value="TreeGrafter"/>
</dbReference>
<evidence type="ECO:0000256" key="3">
    <source>
        <dbReference type="ARBA" id="ARBA00001956"/>
    </source>
</evidence>
<dbReference type="OrthoDB" id="9803687at2"/>
<feature type="binding site" evidence="22">
    <location>
        <position position="795"/>
    </location>
    <ligand>
        <name>methylcob(III)alamin</name>
        <dbReference type="ChEBI" id="CHEBI:28115"/>
    </ligand>
</feature>
<evidence type="ECO:0000259" key="25">
    <source>
        <dbReference type="PROSITE" id="PS50972"/>
    </source>
</evidence>
<dbReference type="PROSITE" id="PS50970">
    <property type="entry name" value="HCY"/>
    <property type="match status" value="1"/>
</dbReference>
<evidence type="ECO:0000256" key="4">
    <source>
        <dbReference type="ARBA" id="ARBA00005178"/>
    </source>
</evidence>
<evidence type="ECO:0000256" key="11">
    <source>
        <dbReference type="ARBA" id="ARBA00022679"/>
    </source>
</evidence>
<evidence type="ECO:0000256" key="6">
    <source>
        <dbReference type="ARBA" id="ARBA00012032"/>
    </source>
</evidence>
<evidence type="ECO:0000256" key="7">
    <source>
        <dbReference type="ARBA" id="ARBA00013998"/>
    </source>
</evidence>
<dbReference type="KEGG" id="sqz:FQU76_05045"/>
<gene>
    <name evidence="29" type="primary">metH</name>
    <name evidence="29" type="ORF">FQU76_05045</name>
</gene>
<evidence type="ECO:0000256" key="23">
    <source>
        <dbReference type="PROSITE-ProRule" id="PRU00333"/>
    </source>
</evidence>
<dbReference type="Gene3D" id="1.10.1240.10">
    <property type="entry name" value="Methionine synthase domain"/>
    <property type="match status" value="1"/>
</dbReference>
<evidence type="ECO:0000259" key="27">
    <source>
        <dbReference type="PROSITE" id="PS51332"/>
    </source>
</evidence>
<dbReference type="UniPathway" id="UPA00051">
    <property type="reaction ID" value="UER00081"/>
</dbReference>
<accession>A0A5B8J466</accession>
<keyword evidence="30" id="KW-1185">Reference proteome</keyword>
<feature type="domain" description="Hcy-binding" evidence="24">
    <location>
        <begin position="18"/>
        <end position="321"/>
    </location>
</feature>
<dbReference type="Pfam" id="PF02607">
    <property type="entry name" value="B12-binding_2"/>
    <property type="match status" value="1"/>
</dbReference>
<comment type="pathway">
    <text evidence="4 20">Amino-acid biosynthesis; L-methionine biosynthesis via de novo pathway; L-methionine from L-homocysteine (MetH route): step 1/1.</text>
</comment>
<dbReference type="SUPFAM" id="SSF47644">
    <property type="entry name" value="Methionine synthase domain"/>
    <property type="match status" value="1"/>
</dbReference>
<evidence type="ECO:0000256" key="21">
    <source>
        <dbReference type="PIRSR" id="PIRSR000381-1"/>
    </source>
</evidence>
<dbReference type="GO" id="GO:0008705">
    <property type="term" value="F:methionine synthase activity"/>
    <property type="evidence" value="ECO:0007669"/>
    <property type="project" value="UniProtKB-UniRule"/>
</dbReference>
<dbReference type="FunFam" id="3.20.20.330:FF:000006">
    <property type="entry name" value="Methionine synthase"/>
    <property type="match status" value="1"/>
</dbReference>
<dbReference type="Pfam" id="PF02965">
    <property type="entry name" value="Met_synt_B12"/>
    <property type="match status" value="1"/>
</dbReference>
<dbReference type="InterPro" id="IPR004223">
    <property type="entry name" value="VitB12-dep_Met_synth_activ_dom"/>
</dbReference>
<comment type="similarity">
    <text evidence="5">Belongs to the vitamin-B12 dependent methionine synthase family.</text>
</comment>
<dbReference type="EC" id="2.1.1.13" evidence="6 19"/>
<evidence type="ECO:0000256" key="5">
    <source>
        <dbReference type="ARBA" id="ARBA00010398"/>
    </source>
</evidence>
<evidence type="ECO:0000256" key="22">
    <source>
        <dbReference type="PIRSR" id="PIRSR000381-2"/>
    </source>
</evidence>
<feature type="domain" description="B12-binding N-terminal" evidence="28">
    <location>
        <begin position="644"/>
        <end position="737"/>
    </location>
</feature>
<feature type="binding site" evidence="22">
    <location>
        <position position="853"/>
    </location>
    <ligand>
        <name>methylcob(III)alamin</name>
        <dbReference type="ChEBI" id="CHEBI:28115"/>
    </ligand>
</feature>
<dbReference type="SMART" id="SM01018">
    <property type="entry name" value="B12-binding_2"/>
    <property type="match status" value="1"/>
</dbReference>
<comment type="domain">
    <text evidence="20">Modular enzyme with four functionally distinct domains. The isolated Hcy-binding domain catalyzes methyl transfer from free methylcobalamin to homocysteine. The Hcy-binding domain in association with the pterin-binding domain catalyzes the methylation of cob(I)alamin by methyltetrahydrofolate and the methylation of homocysteine. The B12-binding domain binds the cofactor. The AdoMet activation domain binds S-adenosyl-L-methionine. Under aerobic conditions cob(I)alamin can be converted to inactive cob(II)alamin. Reductive methylation by S-adenosyl-L-methionine and flavodoxin regenerates methylcobalamin.</text>
</comment>
<dbReference type="InterPro" id="IPR036724">
    <property type="entry name" value="Cobalamin-bd_sf"/>
</dbReference>
<feature type="domain" description="Pterin-binding" evidence="25">
    <location>
        <begin position="352"/>
        <end position="615"/>
    </location>
</feature>
<comment type="catalytic activity">
    <reaction evidence="1 20">
        <text>(6S)-5-methyl-5,6,7,8-tetrahydrofolate + L-homocysteine = (6S)-5,6,7,8-tetrahydrofolate + L-methionine</text>
        <dbReference type="Rhea" id="RHEA:11172"/>
        <dbReference type="ChEBI" id="CHEBI:18608"/>
        <dbReference type="ChEBI" id="CHEBI:57453"/>
        <dbReference type="ChEBI" id="CHEBI:57844"/>
        <dbReference type="ChEBI" id="CHEBI:58199"/>
        <dbReference type="EC" id="2.1.1.13"/>
    </reaction>
</comment>
<dbReference type="InterPro" id="IPR011822">
    <property type="entry name" value="MetH"/>
</dbReference>
<dbReference type="GO" id="GO:0046653">
    <property type="term" value="P:tetrahydrofolate metabolic process"/>
    <property type="evidence" value="ECO:0007669"/>
    <property type="project" value="TreeGrafter"/>
</dbReference>
<evidence type="ECO:0000256" key="2">
    <source>
        <dbReference type="ARBA" id="ARBA00001947"/>
    </source>
</evidence>
<evidence type="ECO:0000256" key="18">
    <source>
        <dbReference type="ARBA" id="ARBA00025552"/>
    </source>
</evidence>
<evidence type="ECO:0000256" key="13">
    <source>
        <dbReference type="ARBA" id="ARBA00022723"/>
    </source>
</evidence>
<protein>
    <recommendedName>
        <fullName evidence="7 19">Methionine synthase</fullName>
        <ecNumber evidence="6 19">2.1.1.13</ecNumber>
    </recommendedName>
    <alternativeName>
        <fullName evidence="20">5-methyltetrahydrofolate--homocysteine methyltransferase</fullName>
    </alternativeName>
</protein>
<dbReference type="Gene3D" id="3.40.50.280">
    <property type="entry name" value="Cobalamin-binding domain"/>
    <property type="match status" value="1"/>
</dbReference>
<evidence type="ECO:0000259" key="28">
    <source>
        <dbReference type="PROSITE" id="PS51337"/>
    </source>
</evidence>
<dbReference type="InterPro" id="IPR011005">
    <property type="entry name" value="Dihydropteroate_synth-like_sf"/>
</dbReference>
<keyword evidence="10 20" id="KW-0846">Cobalamin</keyword>
<dbReference type="InterPro" id="IPR036594">
    <property type="entry name" value="Meth_synthase_dom"/>
</dbReference>
<dbReference type="GO" id="GO:0032259">
    <property type="term" value="P:methylation"/>
    <property type="evidence" value="ECO:0007669"/>
    <property type="project" value="UniProtKB-KW"/>
</dbReference>